<comment type="caution">
    <text evidence="1">The sequence shown here is derived from an EMBL/GenBank/DDBJ whole genome shotgun (WGS) entry which is preliminary data.</text>
</comment>
<dbReference type="Proteomes" id="UP001241377">
    <property type="component" value="Unassembled WGS sequence"/>
</dbReference>
<dbReference type="EMBL" id="JASBWR010000022">
    <property type="protein sequence ID" value="KAJ9108120.1"/>
    <property type="molecule type" value="Genomic_DNA"/>
</dbReference>
<evidence type="ECO:0000313" key="1">
    <source>
        <dbReference type="EMBL" id="KAJ9108120.1"/>
    </source>
</evidence>
<evidence type="ECO:0000313" key="2">
    <source>
        <dbReference type="Proteomes" id="UP001241377"/>
    </source>
</evidence>
<keyword evidence="2" id="KW-1185">Reference proteome</keyword>
<accession>A0ACC2WAJ0</accession>
<name>A0ACC2WAJ0_9TREE</name>
<gene>
    <name evidence="1" type="ORF">QFC19_002587</name>
</gene>
<sequence>MTGLASAQEQVDRHGETEDAPRRDIEAQMNPGGAQRRGSDASDCTVTSPSTLPVIVEELNPSFELDPQLNTATPTPPGNNNMNGQPQISASTTPVSDTIDPENAGTRSLASIVDLPLVHVSVPFPSMMAPLHGWLYNPSPPILLASLLDIPRDAREPQDDSTNTSSTSLPPAVRRLSALSVHSIFVRMQRIHKLWSNTVALGVIDEMLWKVMDRAWDCFVSALKLKGGEAVYEVSLETASRGEWGLDSNSEVVRKFSMATIRDANSSAGSVSSTSS</sequence>
<proteinExistence type="predicted"/>
<organism evidence="1 2">
    <name type="scientific">Naganishia cerealis</name>
    <dbReference type="NCBI Taxonomy" id="610337"/>
    <lineage>
        <taxon>Eukaryota</taxon>
        <taxon>Fungi</taxon>
        <taxon>Dikarya</taxon>
        <taxon>Basidiomycota</taxon>
        <taxon>Agaricomycotina</taxon>
        <taxon>Tremellomycetes</taxon>
        <taxon>Filobasidiales</taxon>
        <taxon>Filobasidiaceae</taxon>
        <taxon>Naganishia</taxon>
    </lineage>
</organism>
<protein>
    <submittedName>
        <fullName evidence="1">Uncharacterized protein</fullName>
    </submittedName>
</protein>
<reference evidence="1" key="1">
    <citation type="submission" date="2023-04" db="EMBL/GenBank/DDBJ databases">
        <title>Draft Genome sequencing of Naganishia species isolated from polar environments using Oxford Nanopore Technology.</title>
        <authorList>
            <person name="Leo P."/>
            <person name="Venkateswaran K."/>
        </authorList>
    </citation>
    <scope>NUCLEOTIDE SEQUENCE</scope>
    <source>
        <strain evidence="1">MNA-CCFEE 5261</strain>
    </source>
</reference>